<keyword evidence="1" id="KW-0732">Signal</keyword>
<dbReference type="Gene3D" id="1.25.40.10">
    <property type="entry name" value="Tetratricopeptide repeat domain"/>
    <property type="match status" value="1"/>
</dbReference>
<protein>
    <submittedName>
        <fullName evidence="3">Acyl-coenzyme A:6-aminopenicillanic acid acyl-transferase</fullName>
    </submittedName>
</protein>
<dbReference type="EMBL" id="FUYS01000007">
    <property type="protein sequence ID" value="SKB75406.1"/>
    <property type="molecule type" value="Genomic_DNA"/>
</dbReference>
<name>A0A1T5DV25_9SPHI</name>
<reference evidence="3 4" key="1">
    <citation type="submission" date="2017-02" db="EMBL/GenBank/DDBJ databases">
        <authorList>
            <person name="Peterson S.W."/>
        </authorList>
    </citation>
    <scope>NUCLEOTIDE SEQUENCE [LARGE SCALE GENOMIC DNA]</scope>
    <source>
        <strain evidence="3 4">DSM 22899</strain>
    </source>
</reference>
<keyword evidence="4" id="KW-1185">Reference proteome</keyword>
<dbReference type="Proteomes" id="UP000190541">
    <property type="component" value="Unassembled WGS sequence"/>
</dbReference>
<dbReference type="PANTHER" id="PTHR35190:SF2">
    <property type="entry name" value="PROTEIN DCD1B"/>
    <property type="match status" value="1"/>
</dbReference>
<dbReference type="STRING" id="623280.SAMN05660226_03004"/>
<dbReference type="InterPro" id="IPR011990">
    <property type="entry name" value="TPR-like_helical_dom_sf"/>
</dbReference>
<organism evidence="3 4">
    <name type="scientific">Parapedobacter luteus</name>
    <dbReference type="NCBI Taxonomy" id="623280"/>
    <lineage>
        <taxon>Bacteria</taxon>
        <taxon>Pseudomonadati</taxon>
        <taxon>Bacteroidota</taxon>
        <taxon>Sphingobacteriia</taxon>
        <taxon>Sphingobacteriales</taxon>
        <taxon>Sphingobacteriaceae</taxon>
        <taxon>Parapedobacter</taxon>
    </lineage>
</organism>
<evidence type="ECO:0000313" key="4">
    <source>
        <dbReference type="Proteomes" id="UP000190541"/>
    </source>
</evidence>
<feature type="signal peptide" evidence="1">
    <location>
        <begin position="1"/>
        <end position="25"/>
    </location>
</feature>
<evidence type="ECO:0000259" key="2">
    <source>
        <dbReference type="Pfam" id="PF03417"/>
    </source>
</evidence>
<evidence type="ECO:0000256" key="1">
    <source>
        <dbReference type="SAM" id="SignalP"/>
    </source>
</evidence>
<evidence type="ECO:0000313" key="3">
    <source>
        <dbReference type="EMBL" id="SKB75406.1"/>
    </source>
</evidence>
<sequence>MAKPIPYQRCIVIGCCLALAAASCAGVKQLPDVAAYRSEVGCREESSPDFYVMPQGKLRRNGQGIWELYVSGNALERGLTNGLLTRELLHQQETAFVSQVQELVPSRFRQRLLRGFLGFFNRQLADHVPEEYQVEIYGLSRSASDTFNFIAPPYQRLLYFHGAHDIGHALQDLALVGCTSFAAWGQRTADGKLLIGRNFDFYAGDEFAKEKMVAFIRPDSGFNHAMVTWAGMVGAVSGMNEKGLTVTINAGKSDMPLKAKTPISLLTREILQYAATIDEAIRIASRRQVFVSESILVASAADGMAVLIEVSPKKFGVFELENGEDLLVCANHFQSEPYQSDKNNLRQLAESHSKYRFDRMRELAATAPPLTPSSAAAILRNREGKEGIALGNGNEKAINQLLAHHGVIFQPADRLMWVSANPYQLGEFVAYQLDDVFRRASSTAKDTAWATNHLNIPEDPFVRSAEFRDYQAFRVQAGELEAAVAAGASVPDKALDELLRLNPEFWKANFLVGEYYFGRRQYAEALRYFRLAASKEVTTAPDRRLIEKRIKKSERAIGIKQPKLKR</sequence>
<dbReference type="OrthoDB" id="5480874at2"/>
<proteinExistence type="predicted"/>
<dbReference type="InterPro" id="IPR005079">
    <property type="entry name" value="Peptidase_C45_hydrolase"/>
</dbReference>
<dbReference type="Gene3D" id="3.60.60.10">
    <property type="entry name" value="Penicillin V Acylase, Chain A"/>
    <property type="match status" value="1"/>
</dbReference>
<dbReference type="PROSITE" id="PS51257">
    <property type="entry name" value="PROKAR_LIPOPROTEIN"/>
    <property type="match status" value="1"/>
</dbReference>
<accession>A0A1T5DV25</accession>
<keyword evidence="3" id="KW-0808">Transferase</keyword>
<gene>
    <name evidence="3" type="ORF">SAMN05660226_03004</name>
</gene>
<dbReference type="PANTHER" id="PTHR35190">
    <property type="entry name" value="PROTEIN DCD1B"/>
    <property type="match status" value="1"/>
</dbReference>
<dbReference type="InterPro" id="IPR047794">
    <property type="entry name" value="C45_proenzyme-like"/>
</dbReference>
<dbReference type="SUPFAM" id="SSF48452">
    <property type="entry name" value="TPR-like"/>
    <property type="match status" value="1"/>
</dbReference>
<feature type="chain" id="PRO_5013386966" evidence="1">
    <location>
        <begin position="26"/>
        <end position="566"/>
    </location>
</feature>
<feature type="domain" description="Peptidase C45 hydrolase" evidence="2">
    <location>
        <begin position="189"/>
        <end position="418"/>
    </location>
</feature>
<dbReference type="Pfam" id="PF03417">
    <property type="entry name" value="AAT"/>
    <property type="match status" value="1"/>
</dbReference>
<dbReference type="AlphaFoldDB" id="A0A1T5DV25"/>
<dbReference type="RefSeq" id="WP_079717694.1">
    <property type="nucleotide sequence ID" value="NZ_FUYS01000007.1"/>
</dbReference>
<dbReference type="GO" id="GO:0016740">
    <property type="term" value="F:transferase activity"/>
    <property type="evidence" value="ECO:0007669"/>
    <property type="project" value="UniProtKB-KW"/>
</dbReference>
<dbReference type="InterPro" id="IPR047803">
    <property type="entry name" value="DCD1A/B-like"/>
</dbReference>
<dbReference type="NCBIfam" id="NF040521">
    <property type="entry name" value="C45_proenzyme"/>
    <property type="match status" value="1"/>
</dbReference>